<feature type="transmembrane region" description="Helical" evidence="2">
    <location>
        <begin position="98"/>
        <end position="117"/>
    </location>
</feature>
<dbReference type="Proteomes" id="UP001500418">
    <property type="component" value="Unassembled WGS sequence"/>
</dbReference>
<keyword evidence="2" id="KW-1133">Transmembrane helix</keyword>
<dbReference type="EMBL" id="BAAAID010000049">
    <property type="protein sequence ID" value="GAA0945121.1"/>
    <property type="molecule type" value="Genomic_DNA"/>
</dbReference>
<feature type="region of interest" description="Disordered" evidence="1">
    <location>
        <begin position="1"/>
        <end position="87"/>
    </location>
</feature>
<evidence type="ECO:0000256" key="1">
    <source>
        <dbReference type="SAM" id="MobiDB-lite"/>
    </source>
</evidence>
<feature type="compositionally biased region" description="Basic and acidic residues" evidence="1">
    <location>
        <begin position="50"/>
        <end position="87"/>
    </location>
</feature>
<evidence type="ECO:0008006" key="5">
    <source>
        <dbReference type="Google" id="ProtNLM"/>
    </source>
</evidence>
<sequence length="259" mass="26593">MTAPLTPHDQHSPHDEPVEGRPPSHEQPAGDAAVPYPTGYPAHPGQASGHPEHAGHAGHSDEHAGHAEHSDEHAEFSEHSEHSEPGPELRAELVQASLVAIAVAVSGVLLGLLWLWLAPKVPLVSDGSAVYLKNSEGEDAVGADGMFTLLGLAFGAVSAIIVFLLFRHGGIALVVGLAIGGVLASVIAWRLGVWLGPTSDVVAHAKAAGKGVTFDGPLKLGAKGALLAWSVAAMVIHLALTGLFGPRDPEPALPPAPRA</sequence>
<feature type="transmembrane region" description="Helical" evidence="2">
    <location>
        <begin position="226"/>
        <end position="245"/>
    </location>
</feature>
<keyword evidence="4" id="KW-1185">Reference proteome</keyword>
<evidence type="ECO:0000313" key="3">
    <source>
        <dbReference type="EMBL" id="GAA0945121.1"/>
    </source>
</evidence>
<name>A0ABN1QNZ1_9ACTN</name>
<evidence type="ECO:0000313" key="4">
    <source>
        <dbReference type="Proteomes" id="UP001500418"/>
    </source>
</evidence>
<keyword evidence="2" id="KW-0472">Membrane</keyword>
<keyword evidence="2" id="KW-0812">Transmembrane</keyword>
<organism evidence="3 4">
    <name type="scientific">Streptomyces rhizosphaericus</name>
    <dbReference type="NCBI Taxonomy" id="114699"/>
    <lineage>
        <taxon>Bacteria</taxon>
        <taxon>Bacillati</taxon>
        <taxon>Actinomycetota</taxon>
        <taxon>Actinomycetes</taxon>
        <taxon>Kitasatosporales</taxon>
        <taxon>Streptomycetaceae</taxon>
        <taxon>Streptomyces</taxon>
        <taxon>Streptomyces violaceusniger group</taxon>
    </lineage>
</organism>
<feature type="compositionally biased region" description="Basic and acidic residues" evidence="1">
    <location>
        <begin position="8"/>
        <end position="24"/>
    </location>
</feature>
<evidence type="ECO:0000256" key="2">
    <source>
        <dbReference type="SAM" id="Phobius"/>
    </source>
</evidence>
<proteinExistence type="predicted"/>
<gene>
    <name evidence="3" type="ORF">GCM10009575_063670</name>
</gene>
<reference evidence="3 4" key="1">
    <citation type="journal article" date="2019" name="Int. J. Syst. Evol. Microbiol.">
        <title>The Global Catalogue of Microorganisms (GCM) 10K type strain sequencing project: providing services to taxonomists for standard genome sequencing and annotation.</title>
        <authorList>
            <consortium name="The Broad Institute Genomics Platform"/>
            <consortium name="The Broad Institute Genome Sequencing Center for Infectious Disease"/>
            <person name="Wu L."/>
            <person name="Ma J."/>
        </authorList>
    </citation>
    <scope>NUCLEOTIDE SEQUENCE [LARGE SCALE GENOMIC DNA]</scope>
    <source>
        <strain evidence="3 4">JCM 11444</strain>
    </source>
</reference>
<feature type="transmembrane region" description="Helical" evidence="2">
    <location>
        <begin position="146"/>
        <end position="166"/>
    </location>
</feature>
<protein>
    <recommendedName>
        <fullName evidence="5">ABC transporter permease</fullName>
    </recommendedName>
</protein>
<comment type="caution">
    <text evidence="3">The sequence shown here is derived from an EMBL/GenBank/DDBJ whole genome shotgun (WGS) entry which is preliminary data.</text>
</comment>
<accession>A0ABN1QNZ1</accession>
<feature type="transmembrane region" description="Helical" evidence="2">
    <location>
        <begin position="171"/>
        <end position="191"/>
    </location>
</feature>